<gene>
    <name evidence="1" type="ORF">PORY_000805</name>
</gene>
<protein>
    <submittedName>
        <fullName evidence="1">Uncharacterized protein</fullName>
    </submittedName>
</protein>
<dbReference type="Proteomes" id="UP000768646">
    <property type="component" value="Unassembled WGS sequence"/>
</dbReference>
<evidence type="ECO:0000313" key="2">
    <source>
        <dbReference type="Proteomes" id="UP000768646"/>
    </source>
</evidence>
<sequence length="1306" mass="147736">MYLFNVPMVKDTKYYDILEVQPNAGENDLKKAYRKLALKYHPDKNPAAGDKFKEISHAYEVLSDPQKREIYDRYGEEGLLGDGSGGMGGMNAEDIFSQFFGGSMFGGGSNRGSTGPRKGKDLVHPLKVSLEDLYRGKVSKLALQKHVMCPKCDGRGGRDGAVRQCSTCNGTGHKTVTRSLGPMIQRFQTICPDCNGEGEHIKEKDRCKECKGKKTISERKVLSVHIDKGMKEGQKIVFNGEGDQGPNIIPGDVIFVLEQKEHALFKRRDDDLYTVHKIDLLTSLAGGKVFIQHLDDRFLEISILPGQCIKPGDIKVIQGYGMPSYRHHDYGNLYVRFEIEFPPPFFITDPASFSLLERVLPPRTESRLSNDAIIEEVVISDVDPMQEARAEGASKGARGTNGMSEEYDEESAHPGKNDSKTFVQKQPIQPLVDGSGPVYTQLLDQVLYNQKKYSNCVLLTRVGGFYELYFSQAEKYAPLLHLKLTRKDTKAGPVPMAGFPFYQLDRYLKCLVEEIGEYVAISEEYRRLDDYSIHRNIYERRISRIITPGTLIDEKFIDLYINNFLLAIYINPKHTEKIDGSSSFEVGLAWFDLSTGDFFTQISHFEYLLDELERINPKEIIIDKMFQNISMENISSYVREKGCFVTYETVEISNSIIQKWENIKVSDENVPAFSGLEENAALMILSYVNDKLQGEEFNLQIPIRRTTKENTIIDINSIRALELKQSLMEGGKKGSLLSAIKRTVTASGSRLLTEWICSPLTSIPLINKRLDLIYDSQRLIQKISLGRKNADDLLALSKTIEVTNRIYYCLKKLSNRECISFLLKRITIPLDLSKKIQDAIDEEGLMQKQKENEETVTEAIKKITNSEEISELGNFSNNDSKELKLNTNKKDLKNIDTWIIKKNASLSLKKLHEELNAFYDQKDKLEESLRALLDTNNLILKTTSTLNHIVHLRNRSTKDISGIHGAKIISTNKSTKLIEIPEWTHLGNMIEQTKMKIRLEESNVVDYLRIETLKNLTVLRKNANVLDELDIISSFATLAQEQKLVRPILKTEISHKIISGRHPIVETSLYNRGLVFVPNDCFLGEEKRIWFITGPNMGGKSTYLRQNAIISILAQIGSFVPATYAEIGIVDQIFSRVGSNDNLYKNQSTFMVEMLETAKILKRATPNSLVIMDEIGRGTTYKDGLAIAYACLYHLHYINKSRVLFASHFHELVDMISLFDSVSTYCTKILEERWIISYKYNYNVLLRPISSSSSSSTGSSLEGAADSTTVGTCVVVIYKSGFSKVNISSILKNSPFQLLQTNNLKQ</sequence>
<proteinExistence type="predicted"/>
<dbReference type="EMBL" id="JABTEG010000002">
    <property type="protein sequence ID" value="KAG4305895.1"/>
    <property type="molecule type" value="Genomic_DNA"/>
</dbReference>
<evidence type="ECO:0000313" key="1">
    <source>
        <dbReference type="EMBL" id="KAG4305895.1"/>
    </source>
</evidence>
<keyword evidence="2" id="KW-1185">Reference proteome</keyword>
<organism evidence="1 2">
    <name type="scientific">Pneumocystis oryctolagi</name>
    <dbReference type="NCBI Taxonomy" id="42067"/>
    <lineage>
        <taxon>Eukaryota</taxon>
        <taxon>Fungi</taxon>
        <taxon>Dikarya</taxon>
        <taxon>Ascomycota</taxon>
        <taxon>Taphrinomycotina</taxon>
        <taxon>Pneumocystomycetes</taxon>
        <taxon>Pneumocystaceae</taxon>
        <taxon>Pneumocystis</taxon>
    </lineage>
</organism>
<name>A0ACB7CEU2_9ASCO</name>
<reference evidence="1 2" key="1">
    <citation type="journal article" date="2021" name="Commun. Biol.">
        <title>Genomic insights into the host specific adaptation of the Pneumocystis genus.</title>
        <authorList>
            <person name="Cisse O.H."/>
            <person name="Ma L."/>
            <person name="Dekker J.P."/>
            <person name="Khil P.P."/>
            <person name="Youn J.-H."/>
            <person name="Brenchley J.M."/>
            <person name="Blair R."/>
            <person name="Pahar B."/>
            <person name="Chabe M."/>
            <person name="Van Rompay K.K.A."/>
            <person name="Keesler R."/>
            <person name="Sukura A."/>
            <person name="Hirsch V."/>
            <person name="Kutty G."/>
            <person name="Liu Y."/>
            <person name="Peng L."/>
            <person name="Chen J."/>
            <person name="Song J."/>
            <person name="Weissenbacher-Lang C."/>
            <person name="Xu J."/>
            <person name="Upham N.S."/>
            <person name="Stajich J.E."/>
            <person name="Cuomo C.A."/>
            <person name="Cushion M.T."/>
            <person name="Kovacs J.A."/>
        </authorList>
    </citation>
    <scope>NUCLEOTIDE SEQUENCE [LARGE SCALE GENOMIC DNA]</scope>
    <source>
        <strain evidence="1 2">RABM</strain>
    </source>
</reference>
<accession>A0ACB7CEU2</accession>
<comment type="caution">
    <text evidence="1">The sequence shown here is derived from an EMBL/GenBank/DDBJ whole genome shotgun (WGS) entry which is preliminary data.</text>
</comment>